<accession>A0A2S0PCX4</accession>
<evidence type="ECO:0000259" key="4">
    <source>
        <dbReference type="PROSITE" id="PS51084"/>
    </source>
</evidence>
<reference evidence="5 6" key="1">
    <citation type="submission" date="2018-04" db="EMBL/GenBank/DDBJ databases">
        <title>Denitrifier Microvirgula.</title>
        <authorList>
            <person name="Anderson E."/>
            <person name="Jang J."/>
            <person name="Ishii S."/>
        </authorList>
    </citation>
    <scope>NUCLEOTIDE SEQUENCE [LARGE SCALE GENOMIC DNA]</scope>
    <source>
        <strain evidence="5 6">BE2.4</strain>
    </source>
</reference>
<dbReference type="RefSeq" id="WP_028499140.1">
    <property type="nucleotide sequence ID" value="NZ_CP028519.1"/>
</dbReference>
<proteinExistence type="predicted"/>
<dbReference type="GO" id="GO:0003824">
    <property type="term" value="F:catalytic activity"/>
    <property type="evidence" value="ECO:0007669"/>
    <property type="project" value="InterPro"/>
</dbReference>
<dbReference type="PROSITE" id="PS51084">
    <property type="entry name" value="HIT_2"/>
    <property type="match status" value="1"/>
</dbReference>
<protein>
    <submittedName>
        <fullName evidence="5">HIT family protein</fullName>
    </submittedName>
</protein>
<dbReference type="GO" id="GO:0009117">
    <property type="term" value="P:nucleotide metabolic process"/>
    <property type="evidence" value="ECO:0007669"/>
    <property type="project" value="TreeGrafter"/>
</dbReference>
<evidence type="ECO:0000256" key="3">
    <source>
        <dbReference type="PROSITE-ProRule" id="PRU00464"/>
    </source>
</evidence>
<dbReference type="PANTHER" id="PTHR46648">
    <property type="entry name" value="HIT FAMILY PROTEIN 1"/>
    <property type="match status" value="1"/>
</dbReference>
<keyword evidence="6" id="KW-1185">Reference proteome</keyword>
<dbReference type="OrthoDB" id="9784774at2"/>
<dbReference type="EMBL" id="CP028519">
    <property type="protein sequence ID" value="AVY95226.1"/>
    <property type="molecule type" value="Genomic_DNA"/>
</dbReference>
<dbReference type="KEGG" id="maer:DAI18_15145"/>
<dbReference type="InterPro" id="IPR001310">
    <property type="entry name" value="Histidine_triad_HIT"/>
</dbReference>
<gene>
    <name evidence="5" type="ORF">DAI18_15145</name>
</gene>
<dbReference type="InterPro" id="IPR036265">
    <property type="entry name" value="HIT-like_sf"/>
</dbReference>
<dbReference type="AlphaFoldDB" id="A0A2S0PCX4"/>
<dbReference type="PANTHER" id="PTHR46648:SF1">
    <property type="entry name" value="ADENOSINE 5'-MONOPHOSPHORAMIDASE HNT1"/>
    <property type="match status" value="1"/>
</dbReference>
<name>A0A2S0PCX4_9NEIS</name>
<dbReference type="STRING" id="1122240.GCA_000620105_02052"/>
<dbReference type="SUPFAM" id="SSF54197">
    <property type="entry name" value="HIT-like"/>
    <property type="match status" value="1"/>
</dbReference>
<dbReference type="Gene3D" id="3.30.428.10">
    <property type="entry name" value="HIT-like"/>
    <property type="match status" value="1"/>
</dbReference>
<organism evidence="5 6">
    <name type="scientific">Microvirgula aerodenitrificans</name>
    <dbReference type="NCBI Taxonomy" id="57480"/>
    <lineage>
        <taxon>Bacteria</taxon>
        <taxon>Pseudomonadati</taxon>
        <taxon>Pseudomonadota</taxon>
        <taxon>Betaproteobacteria</taxon>
        <taxon>Neisseriales</taxon>
        <taxon>Aquaspirillaceae</taxon>
        <taxon>Microvirgula</taxon>
    </lineage>
</organism>
<feature type="domain" description="HIT" evidence="4">
    <location>
        <begin position="12"/>
        <end position="115"/>
    </location>
</feature>
<evidence type="ECO:0000256" key="2">
    <source>
        <dbReference type="PIRSR" id="PIRSR601310-3"/>
    </source>
</evidence>
<feature type="short sequence motif" description="Histidine triad motif" evidence="2 3">
    <location>
        <begin position="99"/>
        <end position="103"/>
    </location>
</feature>
<dbReference type="PRINTS" id="PR00332">
    <property type="entry name" value="HISTRIAD"/>
</dbReference>
<evidence type="ECO:0000313" key="6">
    <source>
        <dbReference type="Proteomes" id="UP000244173"/>
    </source>
</evidence>
<evidence type="ECO:0000256" key="1">
    <source>
        <dbReference type="PIRSR" id="PIRSR601310-1"/>
    </source>
</evidence>
<feature type="active site" description="Tele-AMP-histidine intermediate" evidence="1">
    <location>
        <position position="101"/>
    </location>
</feature>
<dbReference type="Pfam" id="PF01230">
    <property type="entry name" value="HIT"/>
    <property type="match status" value="1"/>
</dbReference>
<evidence type="ECO:0000313" key="5">
    <source>
        <dbReference type="EMBL" id="AVY95226.1"/>
    </source>
</evidence>
<sequence length="154" mass="17146">MSQPEPHDPDCLFCRVARGDIPVHTVYEDEQILVFPDRAPIGPGHLLILAKGHYPYFEDLPPALAAHIVQTGQHYARWMKTHYGVERVGFFFTGIHVPHTHGHVVPMFTRNDLTSPAYIVERDLTFRTPDILDDGALAQTAALLRGAGDPPVSC</sequence>
<dbReference type="Proteomes" id="UP000244173">
    <property type="component" value="Chromosome"/>
</dbReference>
<dbReference type="InterPro" id="IPR011146">
    <property type="entry name" value="HIT-like"/>
</dbReference>